<dbReference type="PANTHER" id="PTHR30055:SF226">
    <property type="entry name" value="HTH-TYPE TRANSCRIPTIONAL REGULATOR PKSA"/>
    <property type="match status" value="1"/>
</dbReference>
<dbReference type="InterPro" id="IPR001647">
    <property type="entry name" value="HTH_TetR"/>
</dbReference>
<gene>
    <name evidence="4" type="ORF">SAMN05421828_1052</name>
</gene>
<evidence type="ECO:0000256" key="2">
    <source>
        <dbReference type="PROSITE-ProRule" id="PRU00335"/>
    </source>
</evidence>
<keyword evidence="1 2" id="KW-0238">DNA-binding</keyword>
<keyword evidence="5" id="KW-1185">Reference proteome</keyword>
<dbReference type="GO" id="GO:0003700">
    <property type="term" value="F:DNA-binding transcription factor activity"/>
    <property type="evidence" value="ECO:0007669"/>
    <property type="project" value="TreeGrafter"/>
</dbReference>
<evidence type="ECO:0000256" key="1">
    <source>
        <dbReference type="ARBA" id="ARBA00023125"/>
    </source>
</evidence>
<feature type="DNA-binding region" description="H-T-H motif" evidence="2">
    <location>
        <begin position="33"/>
        <end position="52"/>
    </location>
</feature>
<dbReference type="EMBL" id="FTNE01000005">
    <property type="protein sequence ID" value="SIQ45572.1"/>
    <property type="molecule type" value="Genomic_DNA"/>
</dbReference>
<dbReference type="PANTHER" id="PTHR30055">
    <property type="entry name" value="HTH-TYPE TRANSCRIPTIONAL REGULATOR RUTR"/>
    <property type="match status" value="1"/>
</dbReference>
<dbReference type="AlphaFoldDB" id="A0A8G2CJ61"/>
<dbReference type="SUPFAM" id="SSF48498">
    <property type="entry name" value="Tetracyclin repressor-like, C-terminal domain"/>
    <property type="match status" value="1"/>
</dbReference>
<dbReference type="InterPro" id="IPR036271">
    <property type="entry name" value="Tet_transcr_reg_TetR-rel_C_sf"/>
</dbReference>
<dbReference type="PROSITE" id="PS50977">
    <property type="entry name" value="HTH_TETR_2"/>
    <property type="match status" value="1"/>
</dbReference>
<protein>
    <submittedName>
        <fullName evidence="4">Transcriptional regulator, TetR family</fullName>
    </submittedName>
</protein>
<dbReference type="Pfam" id="PF00440">
    <property type="entry name" value="TetR_N"/>
    <property type="match status" value="1"/>
</dbReference>
<dbReference type="PRINTS" id="PR00455">
    <property type="entry name" value="HTHTETR"/>
</dbReference>
<dbReference type="SUPFAM" id="SSF46689">
    <property type="entry name" value="Homeodomain-like"/>
    <property type="match status" value="1"/>
</dbReference>
<feature type="domain" description="HTH tetR-type" evidence="3">
    <location>
        <begin position="10"/>
        <end position="70"/>
    </location>
</feature>
<dbReference type="Gene3D" id="1.10.10.60">
    <property type="entry name" value="Homeodomain-like"/>
    <property type="match status" value="1"/>
</dbReference>
<dbReference type="OrthoDB" id="9779746at2"/>
<sequence>MARTQSADYDKRRDAIMAAAALLYAKKGFLGASVAELADSCAISKSLLYHYYPAKDDILFDVMDTHVQTLVEAATRIEAGEGTADAKLRALAHALMRLYSGAQASQKILLNELPNLPAPRRAIIVKHQRDLLDVVDRLTIELRPKLTKSPALRRPIVMMFFGMLNWTHIWFDPNGPTKAGKIADLATEMFLGGLPD</sequence>
<proteinExistence type="predicted"/>
<dbReference type="Gene3D" id="1.10.357.10">
    <property type="entry name" value="Tetracycline Repressor, domain 2"/>
    <property type="match status" value="1"/>
</dbReference>
<evidence type="ECO:0000259" key="3">
    <source>
        <dbReference type="PROSITE" id="PS50977"/>
    </source>
</evidence>
<dbReference type="InterPro" id="IPR009057">
    <property type="entry name" value="Homeodomain-like_sf"/>
</dbReference>
<evidence type="ECO:0000313" key="4">
    <source>
        <dbReference type="EMBL" id="SIQ45572.1"/>
    </source>
</evidence>
<evidence type="ECO:0000313" key="5">
    <source>
        <dbReference type="Proteomes" id="UP000186308"/>
    </source>
</evidence>
<dbReference type="InterPro" id="IPR041490">
    <property type="entry name" value="KstR2_TetR_C"/>
</dbReference>
<dbReference type="InterPro" id="IPR050109">
    <property type="entry name" value="HTH-type_TetR-like_transc_reg"/>
</dbReference>
<reference evidence="4 5" key="1">
    <citation type="submission" date="2017-01" db="EMBL/GenBank/DDBJ databases">
        <authorList>
            <person name="Varghese N."/>
            <person name="Submissions S."/>
        </authorList>
    </citation>
    <scope>NUCLEOTIDE SEQUENCE [LARGE SCALE GENOMIC DNA]</scope>
    <source>
        <strain evidence="4 5">ATCC 35905</strain>
    </source>
</reference>
<dbReference type="RefSeq" id="WP_029313041.1">
    <property type="nucleotide sequence ID" value="NZ_FTNE01000005.1"/>
</dbReference>
<dbReference type="Proteomes" id="UP000186308">
    <property type="component" value="Unassembled WGS sequence"/>
</dbReference>
<organism evidence="4 5">
    <name type="scientific">Acidiphilium rubrum</name>
    <dbReference type="NCBI Taxonomy" id="526"/>
    <lineage>
        <taxon>Bacteria</taxon>
        <taxon>Pseudomonadati</taxon>
        <taxon>Pseudomonadota</taxon>
        <taxon>Alphaproteobacteria</taxon>
        <taxon>Acetobacterales</taxon>
        <taxon>Acidocellaceae</taxon>
        <taxon>Acidiphilium</taxon>
    </lineage>
</organism>
<accession>A0A8G2CJ61</accession>
<name>A0A8G2CJ61_ACIRU</name>
<dbReference type="Pfam" id="PF17932">
    <property type="entry name" value="TetR_C_24"/>
    <property type="match status" value="1"/>
</dbReference>
<dbReference type="GO" id="GO:0000976">
    <property type="term" value="F:transcription cis-regulatory region binding"/>
    <property type="evidence" value="ECO:0007669"/>
    <property type="project" value="TreeGrafter"/>
</dbReference>
<comment type="caution">
    <text evidence="4">The sequence shown here is derived from an EMBL/GenBank/DDBJ whole genome shotgun (WGS) entry which is preliminary data.</text>
</comment>